<evidence type="ECO:0000313" key="2">
    <source>
        <dbReference type="EMBL" id="KRL87122.1"/>
    </source>
</evidence>
<dbReference type="STRING" id="1423724.FC32_GL000415"/>
<feature type="transmembrane region" description="Helical" evidence="1">
    <location>
        <begin position="292"/>
        <end position="315"/>
    </location>
</feature>
<comment type="caution">
    <text evidence="2">The sequence shown here is derived from an EMBL/GenBank/DDBJ whole genome shotgun (WGS) entry which is preliminary data.</text>
</comment>
<organism evidence="2 3">
    <name type="scientific">Ligilactobacillus apodemi DSM 16634 = JCM 16172</name>
    <dbReference type="NCBI Taxonomy" id="1423724"/>
    <lineage>
        <taxon>Bacteria</taxon>
        <taxon>Bacillati</taxon>
        <taxon>Bacillota</taxon>
        <taxon>Bacilli</taxon>
        <taxon>Lactobacillales</taxon>
        <taxon>Lactobacillaceae</taxon>
        <taxon>Ligilactobacillus</taxon>
    </lineage>
</organism>
<dbReference type="AlphaFoldDB" id="A0A0R1U874"/>
<name>A0A0R1U874_9LACO</name>
<keyword evidence="1" id="KW-0812">Transmembrane</keyword>
<dbReference type="PATRIC" id="fig|1423724.4.peg.434"/>
<protein>
    <recommendedName>
        <fullName evidence="4">Bacteriocin-associated integral membrane protein</fullName>
    </recommendedName>
</protein>
<evidence type="ECO:0000313" key="3">
    <source>
        <dbReference type="Proteomes" id="UP000051324"/>
    </source>
</evidence>
<keyword evidence="1" id="KW-1133">Transmembrane helix</keyword>
<feature type="transmembrane region" description="Helical" evidence="1">
    <location>
        <begin position="218"/>
        <end position="236"/>
    </location>
</feature>
<feature type="transmembrane region" description="Helical" evidence="1">
    <location>
        <begin position="257"/>
        <end position="280"/>
    </location>
</feature>
<feature type="transmembrane region" description="Helical" evidence="1">
    <location>
        <begin position="327"/>
        <end position="353"/>
    </location>
</feature>
<evidence type="ECO:0008006" key="4">
    <source>
        <dbReference type="Google" id="ProtNLM"/>
    </source>
</evidence>
<dbReference type="EMBL" id="AZFT01000009">
    <property type="protein sequence ID" value="KRL87122.1"/>
    <property type="molecule type" value="Genomic_DNA"/>
</dbReference>
<dbReference type="Proteomes" id="UP000051324">
    <property type="component" value="Unassembled WGS sequence"/>
</dbReference>
<feature type="transmembrane region" description="Helical" evidence="1">
    <location>
        <begin position="638"/>
        <end position="657"/>
    </location>
</feature>
<accession>A0A0R1U874</accession>
<dbReference type="RefSeq" id="WP_056957224.1">
    <property type="nucleotide sequence ID" value="NZ_AZFT01000009.1"/>
</dbReference>
<proteinExistence type="predicted"/>
<feature type="transmembrane region" description="Helical" evidence="1">
    <location>
        <begin position="663"/>
        <end position="683"/>
    </location>
</feature>
<feature type="transmembrane region" description="Helical" evidence="1">
    <location>
        <begin position="595"/>
        <end position="617"/>
    </location>
</feature>
<sequence length="699" mass="81026">MKHKALFLTIIFLLTLVLDLITLNQHNAEISEYLIMQQLDTSRYFLPFKLPFTPHDHKQFKEILTILNTCAKKERLNYMEKHAYAGYLLKNGKPDYAHQTFRQNFYIYDLSSTKFLRNFRKFGTNKTKHSYNYMYRSPADHQVTLEPLAHALRSDANFEGVFFLETLDQNKYKSFLTKVAQQINQKFKTNYSSNDYQLTSSLDLLLPEFDLDPTLGKLINYLEVFLLVSLLLYFILQQRNISLYKLNGWSFGKTFMSLALAPLGLILLATSSVDILAILQGFKLTNLPLKQLLVFFIMLLLALFTVALMYTISLNRVKEKIFNNTTFWLLGVTKLLLLTTVIFSLAPLGQLLFSSYNFVTSRHLALSNYAEFFPQFVGSNRPDITDYKAKMQVYRQADQRGALYINDSNSSYVQPKDVSRAITAVELNLNYLKLHPIRDLHGKKIHISSHERRAVLIVPRTKKHFLPATLKYQREVSNIARKNGILVIYSDPKYNRHLIDVTSKRNIANEIIRVFTPNNIGNFQGKDATVLNVLSGFEEDSLLLPLNGPLAKMNNYWQHILRQQNLNDNLPQLIRYDKADLEELKLSLGNVISELLSQLLLLAIVFMISFYSMLSFFTKKFYVIGLKNALGYSRLRNYWGYWALMTLQYVLAALFSFEPELHIAKVVYFILVGLCAVLEIILLDHFINYLERKAIQNVH</sequence>
<gene>
    <name evidence="2" type="ORF">FC32_GL000415</name>
</gene>
<evidence type="ECO:0000256" key="1">
    <source>
        <dbReference type="SAM" id="Phobius"/>
    </source>
</evidence>
<reference evidence="2 3" key="1">
    <citation type="journal article" date="2015" name="Genome Announc.">
        <title>Expanding the biotechnology potential of lactobacilli through comparative genomics of 213 strains and associated genera.</title>
        <authorList>
            <person name="Sun Z."/>
            <person name="Harris H.M."/>
            <person name="McCann A."/>
            <person name="Guo C."/>
            <person name="Argimon S."/>
            <person name="Zhang W."/>
            <person name="Yang X."/>
            <person name="Jeffery I.B."/>
            <person name="Cooney J.C."/>
            <person name="Kagawa T.F."/>
            <person name="Liu W."/>
            <person name="Song Y."/>
            <person name="Salvetti E."/>
            <person name="Wrobel A."/>
            <person name="Rasinkangas P."/>
            <person name="Parkhill J."/>
            <person name="Rea M.C."/>
            <person name="O'Sullivan O."/>
            <person name="Ritari J."/>
            <person name="Douillard F.P."/>
            <person name="Paul Ross R."/>
            <person name="Yang R."/>
            <person name="Briner A.E."/>
            <person name="Felis G.E."/>
            <person name="de Vos W.M."/>
            <person name="Barrangou R."/>
            <person name="Klaenhammer T.R."/>
            <person name="Caufield P.W."/>
            <person name="Cui Y."/>
            <person name="Zhang H."/>
            <person name="O'Toole P.W."/>
        </authorList>
    </citation>
    <scope>NUCLEOTIDE SEQUENCE [LARGE SCALE GENOMIC DNA]</scope>
    <source>
        <strain evidence="2 3">DSM 16634</strain>
    </source>
</reference>
<dbReference type="eggNOG" id="COG4652">
    <property type="taxonomic scope" value="Bacteria"/>
</dbReference>
<keyword evidence="1" id="KW-0472">Membrane</keyword>
<keyword evidence="3" id="KW-1185">Reference proteome</keyword>